<feature type="region of interest" description="Disordered" evidence="5">
    <location>
        <begin position="47"/>
        <end position="89"/>
    </location>
</feature>
<feature type="domain" description="RING-type" evidence="6">
    <location>
        <begin position="182"/>
        <end position="239"/>
    </location>
</feature>
<feature type="region of interest" description="Disordered" evidence="5">
    <location>
        <begin position="102"/>
        <end position="127"/>
    </location>
</feature>
<reference evidence="7 8" key="1">
    <citation type="journal article" date="2021" name="Comput. Struct. Biotechnol. J.">
        <title>De novo genome assembly of the potent medicinal plant Rehmannia glutinosa using nanopore technology.</title>
        <authorList>
            <person name="Ma L."/>
            <person name="Dong C."/>
            <person name="Song C."/>
            <person name="Wang X."/>
            <person name="Zheng X."/>
            <person name="Niu Y."/>
            <person name="Chen S."/>
            <person name="Feng W."/>
        </authorList>
    </citation>
    <scope>NUCLEOTIDE SEQUENCE [LARGE SCALE GENOMIC DNA]</scope>
    <source>
        <strain evidence="7">DH-2019</strain>
    </source>
</reference>
<evidence type="ECO:0000313" key="8">
    <source>
        <dbReference type="Proteomes" id="UP001318860"/>
    </source>
</evidence>
<gene>
    <name evidence="7" type="ORF">DH2020_014327</name>
</gene>
<dbReference type="Gene3D" id="3.30.40.10">
    <property type="entry name" value="Zinc/RING finger domain, C3HC4 (zinc finger)"/>
    <property type="match status" value="1"/>
</dbReference>
<dbReference type="Pfam" id="PF00097">
    <property type="entry name" value="zf-C3HC4"/>
    <property type="match status" value="1"/>
</dbReference>
<dbReference type="EMBL" id="JABTTQ020000007">
    <property type="protein sequence ID" value="KAK6151692.1"/>
    <property type="molecule type" value="Genomic_DNA"/>
</dbReference>
<evidence type="ECO:0000256" key="4">
    <source>
        <dbReference type="PROSITE-ProRule" id="PRU00175"/>
    </source>
</evidence>
<evidence type="ECO:0000256" key="2">
    <source>
        <dbReference type="ARBA" id="ARBA00022771"/>
    </source>
</evidence>
<feature type="compositionally biased region" description="Polar residues" evidence="5">
    <location>
        <begin position="68"/>
        <end position="86"/>
    </location>
</feature>
<dbReference type="PANTHER" id="PTHR31150:SF6">
    <property type="entry name" value="ZINC ION BINDING PROTEIN"/>
    <property type="match status" value="1"/>
</dbReference>
<name>A0ABR0WZ79_REHGL</name>
<dbReference type="SUPFAM" id="SSF57850">
    <property type="entry name" value="RING/U-box"/>
    <property type="match status" value="1"/>
</dbReference>
<keyword evidence="8" id="KW-1185">Reference proteome</keyword>
<dbReference type="InterPro" id="IPR018957">
    <property type="entry name" value="Znf_C3HC4_RING-type"/>
</dbReference>
<evidence type="ECO:0000313" key="7">
    <source>
        <dbReference type="EMBL" id="KAK6151692.1"/>
    </source>
</evidence>
<organism evidence="7 8">
    <name type="scientific">Rehmannia glutinosa</name>
    <name type="common">Chinese foxglove</name>
    <dbReference type="NCBI Taxonomy" id="99300"/>
    <lineage>
        <taxon>Eukaryota</taxon>
        <taxon>Viridiplantae</taxon>
        <taxon>Streptophyta</taxon>
        <taxon>Embryophyta</taxon>
        <taxon>Tracheophyta</taxon>
        <taxon>Spermatophyta</taxon>
        <taxon>Magnoliopsida</taxon>
        <taxon>eudicotyledons</taxon>
        <taxon>Gunneridae</taxon>
        <taxon>Pentapetalae</taxon>
        <taxon>asterids</taxon>
        <taxon>lamiids</taxon>
        <taxon>Lamiales</taxon>
        <taxon>Orobanchaceae</taxon>
        <taxon>Rehmannieae</taxon>
        <taxon>Rehmannia</taxon>
    </lineage>
</organism>
<evidence type="ECO:0000259" key="6">
    <source>
        <dbReference type="PROSITE" id="PS50089"/>
    </source>
</evidence>
<keyword evidence="1" id="KW-0479">Metal-binding</keyword>
<dbReference type="InterPro" id="IPR013083">
    <property type="entry name" value="Znf_RING/FYVE/PHD"/>
</dbReference>
<dbReference type="Proteomes" id="UP001318860">
    <property type="component" value="Unassembled WGS sequence"/>
</dbReference>
<keyword evidence="3" id="KW-0862">Zinc</keyword>
<feature type="compositionally biased region" description="Polar residues" evidence="5">
    <location>
        <begin position="108"/>
        <end position="122"/>
    </location>
</feature>
<comment type="caution">
    <text evidence="7">The sequence shown here is derived from an EMBL/GenBank/DDBJ whole genome shotgun (WGS) entry which is preliminary data.</text>
</comment>
<dbReference type="SMART" id="SM00184">
    <property type="entry name" value="RING"/>
    <property type="match status" value="1"/>
</dbReference>
<dbReference type="PROSITE" id="PS50089">
    <property type="entry name" value="ZF_RING_2"/>
    <property type="match status" value="1"/>
</dbReference>
<keyword evidence="2 4" id="KW-0863">Zinc-finger</keyword>
<protein>
    <recommendedName>
        <fullName evidence="6">RING-type domain-containing protein</fullName>
    </recommendedName>
</protein>
<sequence length="243" mass="27623">MGKRKRRVDNNKPAPPSETLNLDFASLYHILLMNGSRDFIQHAPQVDLQSERAESSATQHPPSFMDALNSSLKKSPSHQSPLNQNHDPSRTLLLRHSRHPLGRHYSRRNSTSHSDASPSNWKGTPPAYDPKLSFKLERKDLSDFTYRGISESRGRIFQKPERIRSSSFAHNTVSGDSRKMECRICQKRLRKHPFIIENSISSSDLSVVAVLVCGHAYHADCLEQKTSQEDRQDPSCPLCVRQI</sequence>
<evidence type="ECO:0000256" key="3">
    <source>
        <dbReference type="ARBA" id="ARBA00022833"/>
    </source>
</evidence>
<proteinExistence type="predicted"/>
<dbReference type="InterPro" id="IPR001841">
    <property type="entry name" value="Znf_RING"/>
</dbReference>
<dbReference type="PANTHER" id="PTHR31150">
    <property type="entry name" value="EXPRESSED PROTEIN"/>
    <property type="match status" value="1"/>
</dbReference>
<evidence type="ECO:0000256" key="1">
    <source>
        <dbReference type="ARBA" id="ARBA00022723"/>
    </source>
</evidence>
<accession>A0ABR0WZ79</accession>
<evidence type="ECO:0000256" key="5">
    <source>
        <dbReference type="SAM" id="MobiDB-lite"/>
    </source>
</evidence>